<evidence type="ECO:0000256" key="5">
    <source>
        <dbReference type="ARBA" id="ARBA00023242"/>
    </source>
</evidence>
<dbReference type="SMART" id="SM00389">
    <property type="entry name" value="HOX"/>
    <property type="match status" value="1"/>
</dbReference>
<evidence type="ECO:0000256" key="2">
    <source>
        <dbReference type="ARBA" id="ARBA00022473"/>
    </source>
</evidence>
<feature type="compositionally biased region" description="Low complexity" evidence="9">
    <location>
        <begin position="142"/>
        <end position="155"/>
    </location>
</feature>
<reference evidence="11" key="2">
    <citation type="submission" date="2021-08" db="EMBL/GenBank/DDBJ databases">
        <authorList>
            <person name="Eriksson T."/>
        </authorList>
    </citation>
    <scope>NUCLEOTIDE SEQUENCE</scope>
    <source>
        <strain evidence="11">Stoneville</strain>
        <tissue evidence="11">Whole head</tissue>
    </source>
</reference>
<dbReference type="SUPFAM" id="SSF46689">
    <property type="entry name" value="Homeodomain-like"/>
    <property type="match status" value="1"/>
</dbReference>
<organism evidence="11 12">
    <name type="scientific">Tenebrio molitor</name>
    <name type="common">Yellow mealworm beetle</name>
    <dbReference type="NCBI Taxonomy" id="7067"/>
    <lineage>
        <taxon>Eukaryota</taxon>
        <taxon>Metazoa</taxon>
        <taxon>Ecdysozoa</taxon>
        <taxon>Arthropoda</taxon>
        <taxon>Hexapoda</taxon>
        <taxon>Insecta</taxon>
        <taxon>Pterygota</taxon>
        <taxon>Neoptera</taxon>
        <taxon>Endopterygota</taxon>
        <taxon>Coleoptera</taxon>
        <taxon>Polyphaga</taxon>
        <taxon>Cucujiformia</taxon>
        <taxon>Tenebrionidae</taxon>
        <taxon>Tenebrio</taxon>
    </lineage>
</organism>
<evidence type="ECO:0000256" key="4">
    <source>
        <dbReference type="ARBA" id="ARBA00023155"/>
    </source>
</evidence>
<keyword evidence="3 7" id="KW-0238">DNA-binding</keyword>
<dbReference type="Gene3D" id="1.10.10.60">
    <property type="entry name" value="Homeodomain-like"/>
    <property type="match status" value="1"/>
</dbReference>
<evidence type="ECO:0000256" key="1">
    <source>
        <dbReference type="ARBA" id="ARBA00004123"/>
    </source>
</evidence>
<keyword evidence="12" id="KW-1185">Reference proteome</keyword>
<feature type="DNA-binding region" description="Homeobox" evidence="7">
    <location>
        <begin position="163"/>
        <end position="222"/>
    </location>
</feature>
<evidence type="ECO:0000256" key="3">
    <source>
        <dbReference type="ARBA" id="ARBA00023125"/>
    </source>
</evidence>
<evidence type="ECO:0000313" key="11">
    <source>
        <dbReference type="EMBL" id="KAH0811135.1"/>
    </source>
</evidence>
<reference evidence="11" key="1">
    <citation type="journal article" date="2020" name="J Insects Food Feed">
        <title>The yellow mealworm (Tenebrio molitor) genome: a resource for the emerging insects as food and feed industry.</title>
        <authorList>
            <person name="Eriksson T."/>
            <person name="Andere A."/>
            <person name="Kelstrup H."/>
            <person name="Emery V."/>
            <person name="Picard C."/>
        </authorList>
    </citation>
    <scope>NUCLEOTIDE SEQUENCE</scope>
    <source>
        <strain evidence="11">Stoneville</strain>
        <tissue evidence="11">Whole head</tissue>
    </source>
</reference>
<comment type="caution">
    <text evidence="11">The sequence shown here is derived from an EMBL/GenBank/DDBJ whole genome shotgun (WGS) entry which is preliminary data.</text>
</comment>
<keyword evidence="4 7" id="KW-0371">Homeobox</keyword>
<dbReference type="PRINTS" id="PR00024">
    <property type="entry name" value="HOMEOBOX"/>
</dbReference>
<feature type="region of interest" description="Disordered" evidence="9">
    <location>
        <begin position="137"/>
        <end position="158"/>
    </location>
</feature>
<name>A0A8J6H3I7_TENMO</name>
<evidence type="ECO:0000259" key="10">
    <source>
        <dbReference type="PROSITE" id="PS50071"/>
    </source>
</evidence>
<keyword evidence="5 7" id="KW-0539">Nucleus</keyword>
<dbReference type="EMBL" id="JABDTM020027017">
    <property type="protein sequence ID" value="KAH0811135.1"/>
    <property type="molecule type" value="Genomic_DNA"/>
</dbReference>
<dbReference type="FunFam" id="1.10.10.60:FF:000256">
    <property type="entry name" value="Even-skipped homeobox 1"/>
    <property type="match status" value="1"/>
</dbReference>
<evidence type="ECO:0000313" key="12">
    <source>
        <dbReference type="Proteomes" id="UP000719412"/>
    </source>
</evidence>
<dbReference type="Proteomes" id="UP000719412">
    <property type="component" value="Unassembled WGS sequence"/>
</dbReference>
<dbReference type="InterPro" id="IPR020479">
    <property type="entry name" value="HD_metazoa"/>
</dbReference>
<feature type="compositionally biased region" description="Low complexity" evidence="9">
    <location>
        <begin position="98"/>
        <end position="109"/>
    </location>
</feature>
<gene>
    <name evidence="11" type="ORF">GEV33_011659</name>
</gene>
<accession>A0A8J6H3I7</accession>
<dbReference type="PROSITE" id="PS00027">
    <property type="entry name" value="HOMEOBOX_1"/>
    <property type="match status" value="1"/>
</dbReference>
<keyword evidence="2" id="KW-0217">Developmental protein</keyword>
<feature type="domain" description="Homeobox" evidence="10">
    <location>
        <begin position="161"/>
        <end position="221"/>
    </location>
</feature>
<evidence type="ECO:0000256" key="6">
    <source>
        <dbReference type="ARBA" id="ARBA00038449"/>
    </source>
</evidence>
<feature type="region of interest" description="Disordered" evidence="9">
    <location>
        <begin position="96"/>
        <end position="115"/>
    </location>
</feature>
<dbReference type="InterPro" id="IPR052002">
    <property type="entry name" value="Even-skipped_HD"/>
</dbReference>
<protein>
    <recommendedName>
        <fullName evidence="10">Homeobox domain-containing protein</fullName>
    </recommendedName>
</protein>
<comment type="subcellular location">
    <subcellularLocation>
        <location evidence="1 7 8">Nucleus</location>
    </subcellularLocation>
</comment>
<dbReference type="InterPro" id="IPR009057">
    <property type="entry name" value="Homeodomain-like_sf"/>
</dbReference>
<dbReference type="GO" id="GO:0000981">
    <property type="term" value="F:DNA-binding transcription factor activity, RNA polymerase II-specific"/>
    <property type="evidence" value="ECO:0007669"/>
    <property type="project" value="InterPro"/>
</dbReference>
<dbReference type="InterPro" id="IPR001356">
    <property type="entry name" value="HD"/>
</dbReference>
<proteinExistence type="inferred from homology"/>
<dbReference type="PANTHER" id="PTHR46294">
    <property type="entry name" value="SEGMENTATION PROTEIN EVEN-SKIPPED"/>
    <property type="match status" value="1"/>
</dbReference>
<evidence type="ECO:0000256" key="8">
    <source>
        <dbReference type="RuleBase" id="RU000682"/>
    </source>
</evidence>
<dbReference type="AlphaFoldDB" id="A0A8J6H3I7"/>
<evidence type="ECO:0000256" key="7">
    <source>
        <dbReference type="PROSITE-ProRule" id="PRU00108"/>
    </source>
</evidence>
<dbReference type="PANTHER" id="PTHR46294:SF4">
    <property type="entry name" value="SEGMENTATION PROTEIN EVEN-SKIPPED"/>
    <property type="match status" value="1"/>
</dbReference>
<dbReference type="Pfam" id="PF00046">
    <property type="entry name" value="Homeodomain"/>
    <property type="match status" value="1"/>
</dbReference>
<dbReference type="PROSITE" id="PS50071">
    <property type="entry name" value="HOMEOBOX_2"/>
    <property type="match status" value="1"/>
</dbReference>
<dbReference type="GO" id="GO:0005634">
    <property type="term" value="C:nucleus"/>
    <property type="evidence" value="ECO:0007669"/>
    <property type="project" value="UniProtKB-SubCell"/>
</dbReference>
<dbReference type="CDD" id="cd00086">
    <property type="entry name" value="homeodomain"/>
    <property type="match status" value="1"/>
</dbReference>
<dbReference type="InterPro" id="IPR017970">
    <property type="entry name" value="Homeobox_CS"/>
</dbReference>
<sequence>MYLQSIRSTSPDFPDAQRMMGWCLRASAVPAANRRRRDLATPPLPGAALYIPPLEPSAANRLSQCSAVPVFFMFFCDKMTNPDQIVVDMIPSHYRQHANSSPEASNNNNIHQFGRADAKDNTTPLQLDLVPFLECSSPPPSDKLNSSPSPNSSSSINVNDQNIRRYRTAFTREQLARLEKEFYKENYVSRPRRCELAAQLNLPESTIKVWFQNRRMKDKRQRLAISWPYHAIYTDPAFAASIFHAAATTLPLHYAPPPPVYPQYARYHPYSNFGVPPVALQNPGLNLNPALQNAQCPLNLGLDFPYQNKFEVPTKTSPKSSPARSDVSLSPVSDPLLLPSDKLASPTTHIAEPKIFKPYININTKSETVKKIVIVSTPPESKAKYDFKLSSGRVHCSSESRLAPRPPPIPRCVRRRPPAGNRRFFVSGSGGVFSLDGVNRTGDTVLDMFLNRTLYSLWEITKTMTSQAVEDGATPCYHQLQSWQPPESQDLPNNHAKSCKKILSYHPRAQMIFCSCAWQPSPAPQTPHVHPVPRPSALIVMKASIKFESGRGPDPPER</sequence>
<comment type="similarity">
    <text evidence="6">Belongs to the even-skipped homeobox family.</text>
</comment>
<evidence type="ECO:0000256" key="9">
    <source>
        <dbReference type="SAM" id="MobiDB-lite"/>
    </source>
</evidence>
<dbReference type="GO" id="GO:0000978">
    <property type="term" value="F:RNA polymerase II cis-regulatory region sequence-specific DNA binding"/>
    <property type="evidence" value="ECO:0007669"/>
    <property type="project" value="TreeGrafter"/>
</dbReference>